<reference evidence="2 3" key="1">
    <citation type="journal article" date="2013" name="Genome Announc.">
        <title>Draft Genome Sequence of a Highly Flagellated, Fast-Swimming Archaeon, Methanocaldococcus villosus Strain KIN24-T80 (DSM 22612).</title>
        <authorList>
            <person name="Thennarasu S."/>
            <person name="Polireddy D."/>
            <person name="Antony A."/>
            <person name="Yada M.R."/>
            <person name="Algarawi S."/>
            <person name="Sivakumar N."/>
        </authorList>
    </citation>
    <scope>NUCLEOTIDE SEQUENCE [LARGE SCALE GENOMIC DNA]</scope>
    <source>
        <strain evidence="2 3">KIN24-T80</strain>
    </source>
</reference>
<evidence type="ECO:0000256" key="1">
    <source>
        <dbReference type="SAM" id="Phobius"/>
    </source>
</evidence>
<feature type="transmembrane region" description="Helical" evidence="1">
    <location>
        <begin position="210"/>
        <end position="231"/>
    </location>
</feature>
<sequence length="267" mass="30517">MLDKVYEFIYKYYIEPAEIGSGYNIIQEITYGAILAISLYLFYKALIRLNVKIDEKFAIPSIVFSILIALIRALVDLGYIERSFLTITPGIVFVIGGLFIITILTTAYVFKEKYYKVSAVIGFVIFLYFFSIFLTHIHHLDALIYVAMLVAVIYISIFYIDRILKLNILQNKIDSYAIIGQAIDASATAVGLAFYGYWEQHPIPRFFMEHFGAFSFIPIKILAVLLALYVVNREVEDENIKNIIKLCIMALGMAPGMRDLFRMIMGV</sequence>
<dbReference type="RefSeq" id="WP_004590770.1">
    <property type="nucleotide sequence ID" value="NZ_APMM01000018.1"/>
</dbReference>
<gene>
    <name evidence="2" type="ORF">J422_03104</name>
</gene>
<feature type="transmembrane region" description="Helical" evidence="1">
    <location>
        <begin position="87"/>
        <end position="110"/>
    </location>
</feature>
<dbReference type="PANTHER" id="PTHR40700">
    <property type="entry name" value="HYPOTHETICAL MEMBRANE PROTEIN, CONSERVED, DUF63 FAMILY"/>
    <property type="match status" value="1"/>
</dbReference>
<dbReference type="PATRIC" id="fig|1069083.5.peg.609"/>
<feature type="transmembrane region" description="Helical" evidence="1">
    <location>
        <begin position="57"/>
        <end position="75"/>
    </location>
</feature>
<evidence type="ECO:0000313" key="3">
    <source>
        <dbReference type="Proteomes" id="UP000053695"/>
    </source>
</evidence>
<dbReference type="EMBL" id="APMM01000018">
    <property type="protein sequence ID" value="ENN96314.1"/>
    <property type="molecule type" value="Genomic_DNA"/>
</dbReference>
<feature type="transmembrane region" description="Helical" evidence="1">
    <location>
        <begin position="143"/>
        <end position="164"/>
    </location>
</feature>
<comment type="caution">
    <text evidence="2">The sequence shown here is derived from an EMBL/GenBank/DDBJ whole genome shotgun (WGS) entry which is preliminary data.</text>
</comment>
<feature type="transmembrane region" description="Helical" evidence="1">
    <location>
        <begin position="176"/>
        <end position="198"/>
    </location>
</feature>
<dbReference type="Proteomes" id="UP000053695">
    <property type="component" value="Unassembled WGS sequence"/>
</dbReference>
<evidence type="ECO:0000313" key="2">
    <source>
        <dbReference type="EMBL" id="ENN96314.1"/>
    </source>
</evidence>
<accession>N6UVD3</accession>
<protein>
    <recommendedName>
        <fullName evidence="4">DUF63 family protein</fullName>
    </recommendedName>
</protein>
<dbReference type="PANTHER" id="PTHR40700:SF1">
    <property type="entry name" value="DUF63 DOMAIN-CONTAINING PROTEIN"/>
    <property type="match status" value="1"/>
</dbReference>
<keyword evidence="1" id="KW-0812">Transmembrane</keyword>
<feature type="transmembrane region" description="Helical" evidence="1">
    <location>
        <begin position="117"/>
        <end position="137"/>
    </location>
</feature>
<feature type="transmembrane region" description="Helical" evidence="1">
    <location>
        <begin position="25"/>
        <end position="45"/>
    </location>
</feature>
<dbReference type="Pfam" id="PF01889">
    <property type="entry name" value="DUF63"/>
    <property type="match status" value="1"/>
</dbReference>
<keyword evidence="1" id="KW-1133">Transmembrane helix</keyword>
<organism evidence="2 3">
    <name type="scientific">Methanocaldococcus villosus KIN24-T80</name>
    <dbReference type="NCBI Taxonomy" id="1069083"/>
    <lineage>
        <taxon>Archaea</taxon>
        <taxon>Methanobacteriati</taxon>
        <taxon>Methanobacteriota</taxon>
        <taxon>Methanomada group</taxon>
        <taxon>Methanococci</taxon>
        <taxon>Methanococcales</taxon>
        <taxon>Methanocaldococcaceae</taxon>
        <taxon>Methanocaldococcus</taxon>
    </lineage>
</organism>
<dbReference type="OrthoDB" id="84937at2157"/>
<keyword evidence="3" id="KW-1185">Reference proteome</keyword>
<name>N6UVD3_9EURY</name>
<evidence type="ECO:0008006" key="4">
    <source>
        <dbReference type="Google" id="ProtNLM"/>
    </source>
</evidence>
<dbReference type="STRING" id="1069083.GCA_000371805_00167"/>
<keyword evidence="1" id="KW-0472">Membrane</keyword>
<dbReference type="InterPro" id="IPR002749">
    <property type="entry name" value="DUF63"/>
</dbReference>
<dbReference type="AlphaFoldDB" id="N6UVD3"/>
<proteinExistence type="predicted"/>